<proteinExistence type="predicted"/>
<gene>
    <name evidence="2" type="ORF">FNH06_04435</name>
</gene>
<dbReference type="OrthoDB" id="3189021at2"/>
<evidence type="ECO:0000313" key="3">
    <source>
        <dbReference type="Proteomes" id="UP000318578"/>
    </source>
</evidence>
<dbReference type="Proteomes" id="UP000318578">
    <property type="component" value="Unassembled WGS sequence"/>
</dbReference>
<keyword evidence="3" id="KW-1185">Reference proteome</keyword>
<keyword evidence="1" id="KW-0812">Transmembrane</keyword>
<feature type="transmembrane region" description="Helical" evidence="1">
    <location>
        <begin position="20"/>
        <end position="37"/>
    </location>
</feature>
<dbReference type="RefSeq" id="WP_144633952.1">
    <property type="nucleotide sequence ID" value="NZ_BNAX01000015.1"/>
</dbReference>
<keyword evidence="1" id="KW-1133">Transmembrane helix</keyword>
<evidence type="ECO:0000256" key="1">
    <source>
        <dbReference type="SAM" id="Phobius"/>
    </source>
</evidence>
<reference evidence="2 3" key="1">
    <citation type="submission" date="2019-07" db="EMBL/GenBank/DDBJ databases">
        <title>New species of Amycolatopsis and Streptomyces.</title>
        <authorList>
            <person name="Duangmal K."/>
            <person name="Teo W.F.A."/>
            <person name="Lipun K."/>
        </authorList>
    </citation>
    <scope>NUCLEOTIDE SEQUENCE [LARGE SCALE GENOMIC DNA]</scope>
    <source>
        <strain evidence="2 3">JCM 30562</strain>
    </source>
</reference>
<accession>A0A558ALB9</accession>
<comment type="caution">
    <text evidence="2">The sequence shown here is derived from an EMBL/GenBank/DDBJ whole genome shotgun (WGS) entry which is preliminary data.</text>
</comment>
<dbReference type="AlphaFoldDB" id="A0A558ALB9"/>
<keyword evidence="1" id="KW-0472">Membrane</keyword>
<organism evidence="2 3">
    <name type="scientific">Amycolatopsis acidiphila</name>
    <dbReference type="NCBI Taxonomy" id="715473"/>
    <lineage>
        <taxon>Bacteria</taxon>
        <taxon>Bacillati</taxon>
        <taxon>Actinomycetota</taxon>
        <taxon>Actinomycetes</taxon>
        <taxon>Pseudonocardiales</taxon>
        <taxon>Pseudonocardiaceae</taxon>
        <taxon>Amycolatopsis</taxon>
    </lineage>
</organism>
<feature type="transmembrane region" description="Helical" evidence="1">
    <location>
        <begin position="80"/>
        <end position="100"/>
    </location>
</feature>
<feature type="transmembrane region" description="Helical" evidence="1">
    <location>
        <begin position="155"/>
        <end position="173"/>
    </location>
</feature>
<protein>
    <recommendedName>
        <fullName evidence="4">DUF3159 domain-containing protein</fullName>
    </recommendedName>
</protein>
<evidence type="ECO:0000313" key="2">
    <source>
        <dbReference type="EMBL" id="TVT25069.1"/>
    </source>
</evidence>
<name>A0A558ALB9_9PSEU</name>
<feature type="transmembrane region" description="Helical" evidence="1">
    <location>
        <begin position="121"/>
        <end position="143"/>
    </location>
</feature>
<evidence type="ECO:0008006" key="4">
    <source>
        <dbReference type="Google" id="ProtNLM"/>
    </source>
</evidence>
<feature type="transmembrane region" description="Helical" evidence="1">
    <location>
        <begin position="49"/>
        <end position="68"/>
    </location>
</feature>
<sequence>MSYLRGFLPWIVFSVVSSFAWQWAALIALATSAYFLVRDRRAGVTADAQILDFGTIAFFATLTAVAFADPHSPVQAYESGLSSAWLALIAGVSLLVRQPFTLGIAKRRTTPEVWKTAAFRHLSFVLTSVWACGFAASAVVTLICEANGTGVPVRVIVQILGFAVPATFTHYHVKTVRARAAATTQVLPAVGR</sequence>
<dbReference type="EMBL" id="VJZA01000004">
    <property type="protein sequence ID" value="TVT25069.1"/>
    <property type="molecule type" value="Genomic_DNA"/>
</dbReference>